<keyword evidence="5" id="KW-1185">Reference proteome</keyword>
<reference evidence="5" key="1">
    <citation type="journal article" date="2017" name="Nat. Commun.">
        <title>The asparagus genome sheds light on the origin and evolution of a young Y chromosome.</title>
        <authorList>
            <person name="Harkess A."/>
            <person name="Zhou J."/>
            <person name="Xu C."/>
            <person name="Bowers J.E."/>
            <person name="Van der Hulst R."/>
            <person name="Ayyampalayam S."/>
            <person name="Mercati F."/>
            <person name="Riccardi P."/>
            <person name="McKain M.R."/>
            <person name="Kakrana A."/>
            <person name="Tang H."/>
            <person name="Ray J."/>
            <person name="Groenendijk J."/>
            <person name="Arikit S."/>
            <person name="Mathioni S.M."/>
            <person name="Nakano M."/>
            <person name="Shan H."/>
            <person name="Telgmann-Rauber A."/>
            <person name="Kanno A."/>
            <person name="Yue Z."/>
            <person name="Chen H."/>
            <person name="Li W."/>
            <person name="Chen Y."/>
            <person name="Xu X."/>
            <person name="Zhang Y."/>
            <person name="Luo S."/>
            <person name="Chen H."/>
            <person name="Gao J."/>
            <person name="Mao Z."/>
            <person name="Pires J.C."/>
            <person name="Luo M."/>
            <person name="Kudrna D."/>
            <person name="Wing R.A."/>
            <person name="Meyers B.C."/>
            <person name="Yi K."/>
            <person name="Kong H."/>
            <person name="Lavrijsen P."/>
            <person name="Sunseri F."/>
            <person name="Falavigna A."/>
            <person name="Ye Y."/>
            <person name="Leebens-Mack J.H."/>
            <person name="Chen G."/>
        </authorList>
    </citation>
    <scope>NUCLEOTIDE SEQUENCE [LARGE SCALE GENOMIC DNA]</scope>
    <source>
        <strain evidence="5">cv. DH0086</strain>
    </source>
</reference>
<evidence type="ECO:0008006" key="6">
    <source>
        <dbReference type="Google" id="ProtNLM"/>
    </source>
</evidence>
<dbReference type="InterPro" id="IPR011990">
    <property type="entry name" value="TPR-like_helical_dom_sf"/>
</dbReference>
<protein>
    <recommendedName>
        <fullName evidence="6">Pentatricopeptide repeat-containing protein</fullName>
    </recommendedName>
</protein>
<dbReference type="Pfam" id="PF12854">
    <property type="entry name" value="PPR_1"/>
    <property type="match status" value="2"/>
</dbReference>
<dbReference type="PANTHER" id="PTHR46128:SF358">
    <property type="entry name" value="TETRATRICOPEPTIDE REPEAT (TPR)-LIKE SUPERFAMILY PROTEIN"/>
    <property type="match status" value="1"/>
</dbReference>
<keyword evidence="2" id="KW-0677">Repeat</keyword>
<feature type="non-terminal residue" evidence="4">
    <location>
        <position position="78"/>
    </location>
</feature>
<evidence type="ECO:0000313" key="4">
    <source>
        <dbReference type="EMBL" id="ONK66891.1"/>
    </source>
</evidence>
<dbReference type="PROSITE" id="PS51375">
    <property type="entry name" value="PPR"/>
    <property type="match status" value="1"/>
</dbReference>
<name>A0A5P1EQQ1_ASPOF</name>
<evidence type="ECO:0000256" key="3">
    <source>
        <dbReference type="PROSITE-ProRule" id="PRU00708"/>
    </source>
</evidence>
<evidence type="ECO:0000256" key="1">
    <source>
        <dbReference type="ARBA" id="ARBA00007626"/>
    </source>
</evidence>
<evidence type="ECO:0000256" key="2">
    <source>
        <dbReference type="ARBA" id="ARBA00022737"/>
    </source>
</evidence>
<dbReference type="EMBL" id="CM007386">
    <property type="protein sequence ID" value="ONK66891.1"/>
    <property type="molecule type" value="Genomic_DNA"/>
</dbReference>
<evidence type="ECO:0000313" key="5">
    <source>
        <dbReference type="Proteomes" id="UP000243459"/>
    </source>
</evidence>
<dbReference type="Proteomes" id="UP000243459">
    <property type="component" value="Chromosome 6"/>
</dbReference>
<comment type="similarity">
    <text evidence="1">Belongs to the PPR family. P subfamily.</text>
</comment>
<dbReference type="PANTHER" id="PTHR46128">
    <property type="entry name" value="MITOCHONDRIAL GROUP I INTRON SPLICING FACTOR CCM1"/>
    <property type="match status" value="1"/>
</dbReference>
<dbReference type="InterPro" id="IPR002885">
    <property type="entry name" value="PPR_rpt"/>
</dbReference>
<dbReference type="Gene3D" id="1.25.40.10">
    <property type="entry name" value="Tetratricopeptide repeat domain"/>
    <property type="match status" value="1"/>
</dbReference>
<dbReference type="InterPro" id="IPR050872">
    <property type="entry name" value="PPR_P_subfamily"/>
</dbReference>
<sequence>MKERRVELNVVHYNCLMDCFVSSGFVDSAHKVFDVMSGVKTDVFLYNIMITGYCKVGKVRDAVVKFEEMDELGLVPDK</sequence>
<feature type="repeat" description="PPR" evidence="3">
    <location>
        <begin position="42"/>
        <end position="76"/>
    </location>
</feature>
<proteinExistence type="inferred from homology"/>
<gene>
    <name evidence="4" type="ORF">A4U43_C06F13180</name>
</gene>
<dbReference type="NCBIfam" id="TIGR00756">
    <property type="entry name" value="PPR"/>
    <property type="match status" value="2"/>
</dbReference>
<accession>A0A5P1EQQ1</accession>
<dbReference type="Gramene" id="ONK66891">
    <property type="protein sequence ID" value="ONK66891"/>
    <property type="gene ID" value="A4U43_C06F13180"/>
</dbReference>
<dbReference type="AlphaFoldDB" id="A0A5P1EQQ1"/>
<organism evidence="4 5">
    <name type="scientific">Asparagus officinalis</name>
    <name type="common">Garden asparagus</name>
    <dbReference type="NCBI Taxonomy" id="4686"/>
    <lineage>
        <taxon>Eukaryota</taxon>
        <taxon>Viridiplantae</taxon>
        <taxon>Streptophyta</taxon>
        <taxon>Embryophyta</taxon>
        <taxon>Tracheophyta</taxon>
        <taxon>Spermatophyta</taxon>
        <taxon>Magnoliopsida</taxon>
        <taxon>Liliopsida</taxon>
        <taxon>Asparagales</taxon>
        <taxon>Asparagaceae</taxon>
        <taxon>Asparagoideae</taxon>
        <taxon>Asparagus</taxon>
    </lineage>
</organism>